<proteinExistence type="predicted"/>
<organism evidence="1">
    <name type="scientific">freshwater metagenome</name>
    <dbReference type="NCBI Taxonomy" id="449393"/>
    <lineage>
        <taxon>unclassified sequences</taxon>
        <taxon>metagenomes</taxon>
        <taxon>ecological metagenomes</taxon>
    </lineage>
</organism>
<evidence type="ECO:0000313" key="1">
    <source>
        <dbReference type="EMBL" id="CAB4792088.1"/>
    </source>
</evidence>
<name>A0A6J6X9S7_9ZZZZ</name>
<dbReference type="EMBL" id="CAEZZU010000295">
    <property type="protein sequence ID" value="CAB4792088.1"/>
    <property type="molecule type" value="Genomic_DNA"/>
</dbReference>
<sequence length="125" mass="12537">MRNAVVLPDPVAPKIARLPSLARSIISGSCAWRVGSSTIPSATGSAPRPNEGGEIELVATSSGSGGSHGAAPRVMPADSAAFTADSMIFWASLDPVEALDAALAICAAPDRPKERAVTEAATPSG</sequence>
<protein>
    <submittedName>
        <fullName evidence="1">Unannotated protein</fullName>
    </submittedName>
</protein>
<gene>
    <name evidence="1" type="ORF">UFOPK2925_01552</name>
</gene>
<accession>A0A6J6X9S7</accession>
<reference evidence="1" key="1">
    <citation type="submission" date="2020-05" db="EMBL/GenBank/DDBJ databases">
        <authorList>
            <person name="Chiriac C."/>
            <person name="Salcher M."/>
            <person name="Ghai R."/>
            <person name="Kavagutti S V."/>
        </authorList>
    </citation>
    <scope>NUCLEOTIDE SEQUENCE</scope>
</reference>
<dbReference type="AlphaFoldDB" id="A0A6J6X9S7"/>